<evidence type="ECO:0000256" key="3">
    <source>
        <dbReference type="ARBA" id="ARBA00022777"/>
    </source>
</evidence>
<sequence>MTKTLPTHAELVEYKHAVAGHNGTLCDVDGTLFIKPCVQAEVDFYQTSVTHHQDFYEFMPTFLGVLSLDSKLANASIEEQTDALLAKHTHGISPVEHAPLPIAKRAVPEPVVPGHGPRKIPTTQAVVLENAASGFVKPNILDVKLGIRLYADYATPEKKARLDKVTEETIHKTLGFRIAGMRVWQGEGANGEDIDEDGYKVYDSKFGRYSVTEDNVHDAFESFIFSKAAGIDKELGMLVCQAFLTDCERIKAVMEAQESRMFSASLLFVFEGDGIALRKAMEEASVSAPKISGNGNGGAISDEDEDEAIDPKVYAVHIIDFAHAFWTPGKGPDENSLHGIRSLEQILRKLSEGQGSTK</sequence>
<name>A0A9P8CGE8_9HELO</name>
<dbReference type="AlphaFoldDB" id="A0A9P8CGE8"/>
<dbReference type="InterPro" id="IPR005522">
    <property type="entry name" value="IPK"/>
</dbReference>
<protein>
    <recommendedName>
        <fullName evidence="4">Kinase</fullName>
        <ecNumber evidence="4">2.7.-.-</ecNumber>
    </recommendedName>
</protein>
<dbReference type="GO" id="GO:0000824">
    <property type="term" value="F:inositol-1,4,5,6-tetrakisphosphate 3-kinase activity"/>
    <property type="evidence" value="ECO:0007669"/>
    <property type="project" value="TreeGrafter"/>
</dbReference>
<evidence type="ECO:0000256" key="4">
    <source>
        <dbReference type="RuleBase" id="RU363090"/>
    </source>
</evidence>
<evidence type="ECO:0000313" key="6">
    <source>
        <dbReference type="Proteomes" id="UP000887226"/>
    </source>
</evidence>
<dbReference type="GO" id="GO:0032958">
    <property type="term" value="P:inositol phosphate biosynthetic process"/>
    <property type="evidence" value="ECO:0007669"/>
    <property type="project" value="InterPro"/>
</dbReference>
<dbReference type="Proteomes" id="UP000887226">
    <property type="component" value="Unassembled WGS sequence"/>
</dbReference>
<gene>
    <name evidence="5" type="ORF">BJ878DRAFT_460399</name>
</gene>
<keyword evidence="6" id="KW-1185">Reference proteome</keyword>
<dbReference type="GO" id="GO:0046854">
    <property type="term" value="P:phosphatidylinositol phosphate biosynthetic process"/>
    <property type="evidence" value="ECO:0007669"/>
    <property type="project" value="TreeGrafter"/>
</dbReference>
<keyword evidence="2 4" id="KW-0808">Transferase</keyword>
<dbReference type="GO" id="GO:0005737">
    <property type="term" value="C:cytoplasm"/>
    <property type="evidence" value="ECO:0007669"/>
    <property type="project" value="TreeGrafter"/>
</dbReference>
<dbReference type="EC" id="2.7.-.-" evidence="4"/>
<evidence type="ECO:0000313" key="5">
    <source>
        <dbReference type="EMBL" id="KAG9244381.1"/>
    </source>
</evidence>
<keyword evidence="3 4" id="KW-0418">Kinase</keyword>
<dbReference type="GO" id="GO:0005634">
    <property type="term" value="C:nucleus"/>
    <property type="evidence" value="ECO:0007669"/>
    <property type="project" value="TreeGrafter"/>
</dbReference>
<dbReference type="PANTHER" id="PTHR12400">
    <property type="entry name" value="INOSITOL POLYPHOSPHATE KINASE"/>
    <property type="match status" value="1"/>
</dbReference>
<proteinExistence type="inferred from homology"/>
<evidence type="ECO:0000256" key="2">
    <source>
        <dbReference type="ARBA" id="ARBA00022679"/>
    </source>
</evidence>
<dbReference type="Pfam" id="PF03770">
    <property type="entry name" value="IPK"/>
    <property type="match status" value="1"/>
</dbReference>
<dbReference type="OrthoDB" id="338650at2759"/>
<dbReference type="GO" id="GO:0008440">
    <property type="term" value="F:inositol-1,4,5-trisphosphate 3-kinase activity"/>
    <property type="evidence" value="ECO:0007669"/>
    <property type="project" value="TreeGrafter"/>
</dbReference>
<dbReference type="PANTHER" id="PTHR12400:SF103">
    <property type="entry name" value="INOSITOL POLYPHOSPHATE MULTIKINASE"/>
    <property type="match status" value="1"/>
</dbReference>
<dbReference type="InterPro" id="IPR038286">
    <property type="entry name" value="IPK_sf"/>
</dbReference>
<reference evidence="5" key="1">
    <citation type="journal article" date="2021" name="IMA Fungus">
        <title>Genomic characterization of three marine fungi, including Emericellopsis atlantica sp. nov. with signatures of a generalist lifestyle and marine biomass degradation.</title>
        <authorList>
            <person name="Hagestad O.C."/>
            <person name="Hou L."/>
            <person name="Andersen J.H."/>
            <person name="Hansen E.H."/>
            <person name="Altermark B."/>
            <person name="Li C."/>
            <person name="Kuhnert E."/>
            <person name="Cox R.J."/>
            <person name="Crous P.W."/>
            <person name="Spatafora J.W."/>
            <person name="Lail K."/>
            <person name="Amirebrahimi M."/>
            <person name="Lipzen A."/>
            <person name="Pangilinan J."/>
            <person name="Andreopoulos W."/>
            <person name="Hayes R.D."/>
            <person name="Ng V."/>
            <person name="Grigoriev I.V."/>
            <person name="Jackson S.A."/>
            <person name="Sutton T.D.S."/>
            <person name="Dobson A.D.W."/>
            <person name="Rama T."/>
        </authorList>
    </citation>
    <scope>NUCLEOTIDE SEQUENCE</scope>
    <source>
        <strain evidence="5">TRa3180A</strain>
    </source>
</reference>
<evidence type="ECO:0000256" key="1">
    <source>
        <dbReference type="ARBA" id="ARBA00007374"/>
    </source>
</evidence>
<comment type="caution">
    <text evidence="5">The sequence shown here is derived from an EMBL/GenBank/DDBJ whole genome shotgun (WGS) entry which is preliminary data.</text>
</comment>
<organism evidence="5 6">
    <name type="scientific">Calycina marina</name>
    <dbReference type="NCBI Taxonomy" id="1763456"/>
    <lineage>
        <taxon>Eukaryota</taxon>
        <taxon>Fungi</taxon>
        <taxon>Dikarya</taxon>
        <taxon>Ascomycota</taxon>
        <taxon>Pezizomycotina</taxon>
        <taxon>Leotiomycetes</taxon>
        <taxon>Helotiales</taxon>
        <taxon>Pezizellaceae</taxon>
        <taxon>Calycina</taxon>
    </lineage>
</organism>
<dbReference type="EMBL" id="MU253910">
    <property type="protein sequence ID" value="KAG9244381.1"/>
    <property type="molecule type" value="Genomic_DNA"/>
</dbReference>
<comment type="similarity">
    <text evidence="1 4">Belongs to the inositol phosphokinase (IPK) family.</text>
</comment>
<accession>A0A9P8CGE8</accession>
<dbReference type="SUPFAM" id="SSF56104">
    <property type="entry name" value="SAICAR synthase-like"/>
    <property type="match status" value="1"/>
</dbReference>
<dbReference type="Gene3D" id="3.30.470.160">
    <property type="entry name" value="Inositol polyphosphate kinase"/>
    <property type="match status" value="1"/>
</dbReference>